<keyword evidence="1" id="KW-0805">Transcription regulation</keyword>
<organism evidence="6 7">
    <name type="scientific">Streptomyces chumphonensis</name>
    <dbReference type="NCBI Taxonomy" id="1214925"/>
    <lineage>
        <taxon>Bacteria</taxon>
        <taxon>Bacillati</taxon>
        <taxon>Actinomycetota</taxon>
        <taxon>Actinomycetes</taxon>
        <taxon>Kitasatosporales</taxon>
        <taxon>Streptomycetaceae</taxon>
        <taxon>Streptomyces</taxon>
    </lineage>
</organism>
<dbReference type="InterPro" id="IPR050707">
    <property type="entry name" value="HTH_MetabolicPath_Reg"/>
</dbReference>
<dbReference type="RefSeq" id="WP_191208292.1">
    <property type="nucleotide sequence ID" value="NZ_BAABKL010000039.1"/>
</dbReference>
<feature type="domain" description="IclR-ED" evidence="5">
    <location>
        <begin position="73"/>
        <end position="252"/>
    </location>
</feature>
<reference evidence="6" key="1">
    <citation type="submission" date="2020-09" db="EMBL/GenBank/DDBJ databases">
        <title>Secondary metabolite and genome analysis of marine Streptomyces chumphonensis KK1-2T.</title>
        <authorList>
            <person name="Phongsopitanun W."/>
            <person name="Kanchanasin P."/>
            <person name="Pittayakhajonwut P."/>
            <person name="Suwanborirux K."/>
            <person name="Tanasupawat S."/>
        </authorList>
    </citation>
    <scope>NUCLEOTIDE SEQUENCE</scope>
    <source>
        <strain evidence="6">KK1-2</strain>
    </source>
</reference>
<dbReference type="PROSITE" id="PS51078">
    <property type="entry name" value="ICLR_ED"/>
    <property type="match status" value="1"/>
</dbReference>
<dbReference type="Pfam" id="PF09339">
    <property type="entry name" value="HTH_IclR"/>
    <property type="match status" value="1"/>
</dbReference>
<feature type="domain" description="HTH iclR-type" evidence="4">
    <location>
        <begin position="11"/>
        <end position="72"/>
    </location>
</feature>
<dbReference type="AlphaFoldDB" id="A0A927EWE6"/>
<evidence type="ECO:0000313" key="6">
    <source>
        <dbReference type="EMBL" id="MBD3930873.1"/>
    </source>
</evidence>
<keyword evidence="3" id="KW-0804">Transcription</keyword>
<evidence type="ECO:0000259" key="4">
    <source>
        <dbReference type="PROSITE" id="PS51077"/>
    </source>
</evidence>
<gene>
    <name evidence="6" type="ORF">IF129_04750</name>
</gene>
<dbReference type="PROSITE" id="PS51077">
    <property type="entry name" value="HTH_ICLR"/>
    <property type="match status" value="1"/>
</dbReference>
<dbReference type="InterPro" id="IPR036390">
    <property type="entry name" value="WH_DNA-bd_sf"/>
</dbReference>
<evidence type="ECO:0000259" key="5">
    <source>
        <dbReference type="PROSITE" id="PS51078"/>
    </source>
</evidence>
<evidence type="ECO:0000256" key="2">
    <source>
        <dbReference type="ARBA" id="ARBA00023125"/>
    </source>
</evidence>
<dbReference type="InterPro" id="IPR005471">
    <property type="entry name" value="Tscrpt_reg_IclR_N"/>
</dbReference>
<comment type="caution">
    <text evidence="6">The sequence shown here is derived from an EMBL/GenBank/DDBJ whole genome shotgun (WGS) entry which is preliminary data.</text>
</comment>
<name>A0A927EWE6_9ACTN</name>
<dbReference type="InterPro" id="IPR014757">
    <property type="entry name" value="Tscrpt_reg_IclR_C"/>
</dbReference>
<dbReference type="Proteomes" id="UP000632289">
    <property type="component" value="Unassembled WGS sequence"/>
</dbReference>
<protein>
    <submittedName>
        <fullName evidence="6">Helix-turn-helix domain-containing protein</fullName>
    </submittedName>
</protein>
<evidence type="ECO:0000256" key="3">
    <source>
        <dbReference type="ARBA" id="ARBA00023163"/>
    </source>
</evidence>
<dbReference type="SUPFAM" id="SSF46785">
    <property type="entry name" value="Winged helix' DNA-binding domain"/>
    <property type="match status" value="1"/>
</dbReference>
<dbReference type="Pfam" id="PF01614">
    <property type="entry name" value="IclR_C"/>
    <property type="match status" value="1"/>
</dbReference>
<dbReference type="PANTHER" id="PTHR30136:SF24">
    <property type="entry name" value="HTH-TYPE TRANSCRIPTIONAL REPRESSOR ALLR"/>
    <property type="match status" value="1"/>
</dbReference>
<dbReference type="InterPro" id="IPR029016">
    <property type="entry name" value="GAF-like_dom_sf"/>
</dbReference>
<proteinExistence type="predicted"/>
<keyword evidence="2" id="KW-0238">DNA-binding</keyword>
<dbReference type="GO" id="GO:0045892">
    <property type="term" value="P:negative regulation of DNA-templated transcription"/>
    <property type="evidence" value="ECO:0007669"/>
    <property type="project" value="TreeGrafter"/>
</dbReference>
<dbReference type="Gene3D" id="1.10.10.10">
    <property type="entry name" value="Winged helix-like DNA-binding domain superfamily/Winged helix DNA-binding domain"/>
    <property type="match status" value="1"/>
</dbReference>
<sequence>MMPKPVPAAPFRSVQYALRLLEAVSRTGGGITREALARRAGLPPAELGQLLEMLRAEGYVERLPDGGYVCGEALSRLSASGDHRRELRMQLQSKLAELRDDIGAAVYISRYEDGEVRITQFAAGAHAPPVAEWVDFRAAAHASAVGKALLTQLDHDGRRDHLSRHKTIRLTSRTTTNERALFSELDSRPPTVPVLDLQEYAVGTVCAAVPLTAGASVGCLALSMPIQHAHRLRSAARKLNEQAAPVLLSLCI</sequence>
<accession>A0A927EWE6</accession>
<dbReference type="InterPro" id="IPR036388">
    <property type="entry name" value="WH-like_DNA-bd_sf"/>
</dbReference>
<dbReference type="SMART" id="SM00346">
    <property type="entry name" value="HTH_ICLR"/>
    <property type="match status" value="1"/>
</dbReference>
<keyword evidence="7" id="KW-1185">Reference proteome</keyword>
<evidence type="ECO:0000313" key="7">
    <source>
        <dbReference type="Proteomes" id="UP000632289"/>
    </source>
</evidence>
<dbReference type="GO" id="GO:0003677">
    <property type="term" value="F:DNA binding"/>
    <property type="evidence" value="ECO:0007669"/>
    <property type="project" value="UniProtKB-KW"/>
</dbReference>
<dbReference type="SUPFAM" id="SSF55781">
    <property type="entry name" value="GAF domain-like"/>
    <property type="match status" value="1"/>
</dbReference>
<dbReference type="GO" id="GO:0003700">
    <property type="term" value="F:DNA-binding transcription factor activity"/>
    <property type="evidence" value="ECO:0007669"/>
    <property type="project" value="TreeGrafter"/>
</dbReference>
<dbReference type="Gene3D" id="3.30.450.40">
    <property type="match status" value="1"/>
</dbReference>
<dbReference type="PANTHER" id="PTHR30136">
    <property type="entry name" value="HELIX-TURN-HELIX TRANSCRIPTIONAL REGULATOR, ICLR FAMILY"/>
    <property type="match status" value="1"/>
</dbReference>
<evidence type="ECO:0000256" key="1">
    <source>
        <dbReference type="ARBA" id="ARBA00023015"/>
    </source>
</evidence>
<dbReference type="EMBL" id="JACXYU010000001">
    <property type="protein sequence ID" value="MBD3930873.1"/>
    <property type="molecule type" value="Genomic_DNA"/>
</dbReference>